<dbReference type="Gene3D" id="3.10.20.310">
    <property type="entry name" value="membrane protein fhac"/>
    <property type="match status" value="1"/>
</dbReference>
<dbReference type="InterPro" id="IPR026579">
    <property type="entry name" value="FtsQ"/>
</dbReference>
<keyword evidence="4 9" id="KW-0132">Cell division</keyword>
<dbReference type="InterPro" id="IPR034746">
    <property type="entry name" value="POTRA"/>
</dbReference>
<dbReference type="eggNOG" id="COG1589">
    <property type="taxonomic scope" value="Bacteria"/>
</dbReference>
<dbReference type="STRING" id="1094558.ME5_01612"/>
<dbReference type="Gene3D" id="3.40.50.11690">
    <property type="entry name" value="Cell division protein FtsQ/DivIB"/>
    <property type="match status" value="1"/>
</dbReference>
<keyword evidence="3 9" id="KW-0997">Cell inner membrane</keyword>
<dbReference type="PANTHER" id="PTHR35851">
    <property type="entry name" value="CELL DIVISION PROTEIN FTSQ"/>
    <property type="match status" value="1"/>
</dbReference>
<gene>
    <name evidence="9" type="primary">ftsQ</name>
    <name evidence="11" type="ORF">ME5_01612</name>
</gene>
<evidence type="ECO:0000313" key="12">
    <source>
        <dbReference type="Proteomes" id="UP000008952"/>
    </source>
</evidence>
<keyword evidence="7 9" id="KW-0472">Membrane</keyword>
<proteinExistence type="inferred from homology"/>
<keyword evidence="12" id="KW-1185">Reference proteome</keyword>
<dbReference type="GO" id="GO:0090529">
    <property type="term" value="P:cell septum assembly"/>
    <property type="evidence" value="ECO:0007669"/>
    <property type="project" value="InterPro"/>
</dbReference>
<protein>
    <recommendedName>
        <fullName evidence="9">Cell division protein FtsQ</fullName>
    </recommendedName>
</protein>
<evidence type="ECO:0000259" key="10">
    <source>
        <dbReference type="PROSITE" id="PS51779"/>
    </source>
</evidence>
<dbReference type="Pfam" id="PF03799">
    <property type="entry name" value="FtsQ_DivIB_C"/>
    <property type="match status" value="1"/>
</dbReference>
<evidence type="ECO:0000256" key="3">
    <source>
        <dbReference type="ARBA" id="ARBA00022519"/>
    </source>
</evidence>
<evidence type="ECO:0000256" key="7">
    <source>
        <dbReference type="ARBA" id="ARBA00023136"/>
    </source>
</evidence>
<dbReference type="Pfam" id="PF08478">
    <property type="entry name" value="POTRA_1"/>
    <property type="match status" value="1"/>
</dbReference>
<evidence type="ECO:0000313" key="11">
    <source>
        <dbReference type="EMBL" id="EJF89061.1"/>
    </source>
</evidence>
<keyword evidence="5 9" id="KW-0812">Transmembrane</keyword>
<comment type="caution">
    <text evidence="11">The sequence shown here is derived from an EMBL/GenBank/DDBJ whole genome shotgun (WGS) entry which is preliminary data.</text>
</comment>
<evidence type="ECO:0000256" key="1">
    <source>
        <dbReference type="ARBA" id="ARBA00004370"/>
    </source>
</evidence>
<dbReference type="Proteomes" id="UP000008952">
    <property type="component" value="Unassembled WGS sequence"/>
</dbReference>
<feature type="domain" description="POTRA" evidence="10">
    <location>
        <begin position="81"/>
        <end position="149"/>
    </location>
</feature>
<organism evidence="11 12">
    <name type="scientific">Bartonella tamiae Th239</name>
    <dbReference type="NCBI Taxonomy" id="1094558"/>
    <lineage>
        <taxon>Bacteria</taxon>
        <taxon>Pseudomonadati</taxon>
        <taxon>Pseudomonadota</taxon>
        <taxon>Alphaproteobacteria</taxon>
        <taxon>Hyphomicrobiales</taxon>
        <taxon>Bartonellaceae</taxon>
        <taxon>Bartonella</taxon>
    </lineage>
</organism>
<dbReference type="EMBL" id="AIMB01000008">
    <property type="protein sequence ID" value="EJF89061.1"/>
    <property type="molecule type" value="Genomic_DNA"/>
</dbReference>
<reference evidence="11 12" key="1">
    <citation type="submission" date="2012-03" db="EMBL/GenBank/DDBJ databases">
        <title>The Genome Sequence of Bartonella tamiae Th239.</title>
        <authorList>
            <consortium name="The Broad Institute Genome Sequencing Platform"/>
            <consortium name="The Broad Institute Genome Sequencing Center for Infectious Disease"/>
            <person name="Feldgarden M."/>
            <person name="Kirby J."/>
            <person name="Kosoy M."/>
            <person name="Birtles R."/>
            <person name="Probert W.S."/>
            <person name="Chiaraviglio L."/>
            <person name="Young S.K."/>
            <person name="Zeng Q."/>
            <person name="Gargeya S."/>
            <person name="Fitzgerald M."/>
            <person name="Haas B."/>
            <person name="Abouelleil A."/>
            <person name="Alvarado L."/>
            <person name="Arachchi H.M."/>
            <person name="Berlin A."/>
            <person name="Chapman S.B."/>
            <person name="Gearin G."/>
            <person name="Goldberg J."/>
            <person name="Griggs A."/>
            <person name="Gujja S."/>
            <person name="Hansen M."/>
            <person name="Heiman D."/>
            <person name="Howarth C."/>
            <person name="Larimer J."/>
            <person name="Lui A."/>
            <person name="MacDonald P.J.P."/>
            <person name="McCowen C."/>
            <person name="Montmayeur A."/>
            <person name="Murphy C."/>
            <person name="Neiman D."/>
            <person name="Pearson M."/>
            <person name="Priest M."/>
            <person name="Roberts A."/>
            <person name="Saif S."/>
            <person name="Shea T."/>
            <person name="Sisk P."/>
            <person name="Stolte C."/>
            <person name="Sykes S."/>
            <person name="Wortman J."/>
            <person name="Nusbaum C."/>
            <person name="Birren B."/>
        </authorList>
    </citation>
    <scope>NUCLEOTIDE SEQUENCE [LARGE SCALE GENOMIC DNA]</scope>
    <source>
        <strain evidence="11 12">Th239</strain>
    </source>
</reference>
<evidence type="ECO:0000256" key="9">
    <source>
        <dbReference type="HAMAP-Rule" id="MF_00911"/>
    </source>
</evidence>
<dbReference type="HOGENOM" id="CLU_061141_2_0_5"/>
<dbReference type="GO" id="GO:0005886">
    <property type="term" value="C:plasma membrane"/>
    <property type="evidence" value="ECO:0007669"/>
    <property type="project" value="UniProtKB-SubCell"/>
</dbReference>
<dbReference type="InterPro" id="IPR005548">
    <property type="entry name" value="Cell_div_FtsQ/DivIB_C"/>
</dbReference>
<evidence type="ECO:0000256" key="2">
    <source>
        <dbReference type="ARBA" id="ARBA00022475"/>
    </source>
</evidence>
<evidence type="ECO:0000256" key="8">
    <source>
        <dbReference type="ARBA" id="ARBA00023306"/>
    </source>
</evidence>
<dbReference type="GO" id="GO:0043093">
    <property type="term" value="P:FtsZ-dependent cytokinesis"/>
    <property type="evidence" value="ECO:0007669"/>
    <property type="project" value="UniProtKB-UniRule"/>
</dbReference>
<dbReference type="PROSITE" id="PS51779">
    <property type="entry name" value="POTRA"/>
    <property type="match status" value="1"/>
</dbReference>
<dbReference type="HAMAP" id="MF_00911">
    <property type="entry name" value="FtsQ_subfam"/>
    <property type="match status" value="1"/>
</dbReference>
<evidence type="ECO:0000256" key="4">
    <source>
        <dbReference type="ARBA" id="ARBA00022618"/>
    </source>
</evidence>
<dbReference type="RefSeq" id="WP_008040136.1">
    <property type="nucleotide sequence ID" value="NZ_JH725147.1"/>
</dbReference>
<dbReference type="OrthoDB" id="9783091at2"/>
<dbReference type="GO" id="GO:0032153">
    <property type="term" value="C:cell division site"/>
    <property type="evidence" value="ECO:0007669"/>
    <property type="project" value="UniProtKB-UniRule"/>
</dbReference>
<dbReference type="InterPro" id="IPR045335">
    <property type="entry name" value="FtsQ_C_sf"/>
</dbReference>
<accession>J0QT58</accession>
<name>J0QT58_9HYPH</name>
<sequence>MYALNDQRDSHALTTATSFFGRFYRRLRRSVFCVLFADVQPPRHIGTFAFAIFISASALYGVIAGGYQKDAVKAVASTFGFAVEKIDIVGNHHVSDLDVLLALGLDGETSTIGFDAAIARQTLAELPWVRSVDVQKIYPNTVRIALIEREPYAIWQHGDNLDVIDRDGRVIVPFRSGLEKDLPLVVGVGAGVNAASFVPDVATFPSLKSHVRAYVRVGDRRWDVLLDNGVRIKLPEFDAQKRLSDAVKIEKSQGLFTRDVVSVDLRLPDRIVVALSDEALERRNKIVKEEERLLKARKAGQA</sequence>
<evidence type="ECO:0000256" key="6">
    <source>
        <dbReference type="ARBA" id="ARBA00022989"/>
    </source>
</evidence>
<keyword evidence="8 9" id="KW-0131">Cell cycle</keyword>
<keyword evidence="6 9" id="KW-1133">Transmembrane helix</keyword>
<dbReference type="AlphaFoldDB" id="J0QT58"/>
<keyword evidence="2 9" id="KW-1003">Cell membrane</keyword>
<feature type="transmembrane region" description="Helical" evidence="9">
    <location>
        <begin position="45"/>
        <end position="63"/>
    </location>
</feature>
<comment type="subcellular location">
    <subcellularLocation>
        <location evidence="9">Cell inner membrane</location>
        <topology evidence="9">Single-pass type II membrane protein</topology>
    </subcellularLocation>
    <subcellularLocation>
        <location evidence="1">Membrane</location>
    </subcellularLocation>
    <text evidence="9">Localizes to the division septum.</text>
</comment>
<dbReference type="PATRIC" id="fig|1094558.3.peg.1724"/>
<comment type="similarity">
    <text evidence="9">Belongs to the FtsQ/DivIB family. FtsQ subfamily.</text>
</comment>
<dbReference type="PANTHER" id="PTHR35851:SF1">
    <property type="entry name" value="CELL DIVISION PROTEIN FTSQ"/>
    <property type="match status" value="1"/>
</dbReference>
<comment type="function">
    <text evidence="9">Essential cell division protein.</text>
</comment>
<evidence type="ECO:0000256" key="5">
    <source>
        <dbReference type="ARBA" id="ARBA00022692"/>
    </source>
</evidence>
<dbReference type="InterPro" id="IPR013685">
    <property type="entry name" value="POTRA_FtsQ_type"/>
</dbReference>